<reference evidence="3 4" key="1">
    <citation type="submission" date="2019-03" db="EMBL/GenBank/DDBJ databases">
        <title>Roseomonas sp. a novel Roseomonas species isolated from Sea whip Gorgonian.</title>
        <authorList>
            <person name="Li F."/>
            <person name="Pan X."/>
            <person name="Huang S."/>
            <person name="Li Z."/>
            <person name="Meng B."/>
        </authorList>
    </citation>
    <scope>NUCLEOTIDE SEQUENCE [LARGE SCALE GENOMIC DNA]</scope>
    <source>
        <strain evidence="3 4">M0104</strain>
    </source>
</reference>
<dbReference type="AlphaFoldDB" id="A0A845BD11"/>
<dbReference type="InterPro" id="IPR029046">
    <property type="entry name" value="LolA/LolB/LppX"/>
</dbReference>
<protein>
    <submittedName>
        <fullName evidence="3">Outer membrane lipoprotein carrier protein LolA</fullName>
    </submittedName>
</protein>
<dbReference type="Gene3D" id="2.50.20.10">
    <property type="entry name" value="Lipoprotein localisation LolA/LolB/LppX"/>
    <property type="match status" value="1"/>
</dbReference>
<evidence type="ECO:0000256" key="1">
    <source>
        <dbReference type="ARBA" id="ARBA00022729"/>
    </source>
</evidence>
<dbReference type="RefSeq" id="WP_160938894.1">
    <property type="nucleotide sequence ID" value="NZ_SNVJ01000022.1"/>
</dbReference>
<accession>A0A845BD11</accession>
<keyword evidence="1 2" id="KW-0732">Signal</keyword>
<keyword evidence="4" id="KW-1185">Reference proteome</keyword>
<feature type="signal peptide" evidence="2">
    <location>
        <begin position="1"/>
        <end position="22"/>
    </location>
</feature>
<dbReference type="OrthoDB" id="9800501at2"/>
<dbReference type="InterPro" id="IPR004564">
    <property type="entry name" value="OM_lipoprot_carrier_LolA-like"/>
</dbReference>
<dbReference type="EMBL" id="SNVJ01000022">
    <property type="protein sequence ID" value="MXP65483.1"/>
    <property type="molecule type" value="Genomic_DNA"/>
</dbReference>
<dbReference type="Pfam" id="PF03548">
    <property type="entry name" value="LolA"/>
    <property type="match status" value="1"/>
</dbReference>
<evidence type="ECO:0000313" key="3">
    <source>
        <dbReference type="EMBL" id="MXP65483.1"/>
    </source>
</evidence>
<dbReference type="SUPFAM" id="SSF89392">
    <property type="entry name" value="Prokaryotic lipoproteins and lipoprotein localization factors"/>
    <property type="match status" value="1"/>
</dbReference>
<name>A0A845BD11_9PROT</name>
<dbReference type="PANTHER" id="PTHR35869">
    <property type="entry name" value="OUTER-MEMBRANE LIPOPROTEIN CARRIER PROTEIN"/>
    <property type="match status" value="1"/>
</dbReference>
<gene>
    <name evidence="3" type="ORF">E0493_19225</name>
</gene>
<evidence type="ECO:0000256" key="2">
    <source>
        <dbReference type="SAM" id="SignalP"/>
    </source>
</evidence>
<keyword evidence="3" id="KW-0449">Lipoprotein</keyword>
<comment type="caution">
    <text evidence="3">The sequence shown here is derived from an EMBL/GenBank/DDBJ whole genome shotgun (WGS) entry which is preliminary data.</text>
</comment>
<dbReference type="CDD" id="cd16325">
    <property type="entry name" value="LolA"/>
    <property type="match status" value="1"/>
</dbReference>
<dbReference type="PANTHER" id="PTHR35869:SF1">
    <property type="entry name" value="OUTER-MEMBRANE LIPOPROTEIN CARRIER PROTEIN"/>
    <property type="match status" value="1"/>
</dbReference>
<proteinExistence type="predicted"/>
<sequence length="206" mass="22883">MFRRTLLAAAATLPFLPHGAAAQSPQRAALLARIEAYLNSITTMRAHFLQIAQNGGVAEGTAFIARPGRMRFDYEPPEPLLLVASDGQFLYYDRELKQPTVVPVGSTPLGLLLRTQIHFGGDVEVMAVERSGGFVGVTLRRRDAPAEGRLTLIFAEEPLELRQWIVVDSQGRQTRVSLSAIETGMKLDKLLFTFNDPRFFEQEGNR</sequence>
<organism evidence="3 4">
    <name type="scientific">Teichococcus coralli</name>
    <dbReference type="NCBI Taxonomy" id="2545983"/>
    <lineage>
        <taxon>Bacteria</taxon>
        <taxon>Pseudomonadati</taxon>
        <taxon>Pseudomonadota</taxon>
        <taxon>Alphaproteobacteria</taxon>
        <taxon>Acetobacterales</taxon>
        <taxon>Roseomonadaceae</taxon>
        <taxon>Roseomonas</taxon>
    </lineage>
</organism>
<feature type="chain" id="PRO_5032377613" evidence="2">
    <location>
        <begin position="23"/>
        <end position="206"/>
    </location>
</feature>
<dbReference type="Proteomes" id="UP000460715">
    <property type="component" value="Unassembled WGS sequence"/>
</dbReference>
<evidence type="ECO:0000313" key="4">
    <source>
        <dbReference type="Proteomes" id="UP000460715"/>
    </source>
</evidence>